<feature type="compositionally biased region" description="Polar residues" evidence="1">
    <location>
        <begin position="279"/>
        <end position="292"/>
    </location>
</feature>
<dbReference type="OrthoDB" id="3250204at2759"/>
<dbReference type="EMBL" id="SSOP01000543">
    <property type="protein sequence ID" value="KAB5588165.1"/>
    <property type="molecule type" value="Genomic_DNA"/>
</dbReference>
<evidence type="ECO:0000256" key="1">
    <source>
        <dbReference type="SAM" id="MobiDB-lite"/>
    </source>
</evidence>
<proteinExistence type="predicted"/>
<accession>A0A5N5Q8W5</accession>
<feature type="compositionally biased region" description="Basic and acidic residues" evidence="1">
    <location>
        <begin position="105"/>
        <end position="116"/>
    </location>
</feature>
<organism evidence="2 3">
    <name type="scientific">Ceratobasidium theobromae</name>
    <dbReference type="NCBI Taxonomy" id="1582974"/>
    <lineage>
        <taxon>Eukaryota</taxon>
        <taxon>Fungi</taxon>
        <taxon>Dikarya</taxon>
        <taxon>Basidiomycota</taxon>
        <taxon>Agaricomycotina</taxon>
        <taxon>Agaricomycetes</taxon>
        <taxon>Cantharellales</taxon>
        <taxon>Ceratobasidiaceae</taxon>
        <taxon>Ceratobasidium</taxon>
    </lineage>
</organism>
<feature type="compositionally biased region" description="Low complexity" evidence="1">
    <location>
        <begin position="373"/>
        <end position="382"/>
    </location>
</feature>
<feature type="compositionally biased region" description="Low complexity" evidence="1">
    <location>
        <begin position="306"/>
        <end position="323"/>
    </location>
</feature>
<feature type="compositionally biased region" description="Polar residues" evidence="1">
    <location>
        <begin position="117"/>
        <end position="131"/>
    </location>
</feature>
<feature type="region of interest" description="Disordered" evidence="1">
    <location>
        <begin position="57"/>
        <end position="146"/>
    </location>
</feature>
<dbReference type="AlphaFoldDB" id="A0A5N5Q8W5"/>
<reference evidence="2 3" key="1">
    <citation type="journal article" date="2019" name="Fungal Biol. Biotechnol.">
        <title>Draft genome sequence of fastidious pathogen Ceratobasidium theobromae, which causes vascular-streak dieback in Theobroma cacao.</title>
        <authorList>
            <person name="Ali S.S."/>
            <person name="Asman A."/>
            <person name="Shao J."/>
            <person name="Firmansyah A.P."/>
            <person name="Susilo A.W."/>
            <person name="Rosmana A."/>
            <person name="McMahon P."/>
            <person name="Junaid M."/>
            <person name="Guest D."/>
            <person name="Kheng T.Y."/>
            <person name="Meinhardt L.W."/>
            <person name="Bailey B.A."/>
        </authorList>
    </citation>
    <scope>NUCLEOTIDE SEQUENCE [LARGE SCALE GENOMIC DNA]</scope>
    <source>
        <strain evidence="2 3">CT2</strain>
    </source>
</reference>
<feature type="compositionally biased region" description="Polar residues" evidence="1">
    <location>
        <begin position="334"/>
        <end position="345"/>
    </location>
</feature>
<evidence type="ECO:0000313" key="2">
    <source>
        <dbReference type="EMBL" id="KAB5588165.1"/>
    </source>
</evidence>
<comment type="caution">
    <text evidence="2">The sequence shown here is derived from an EMBL/GenBank/DDBJ whole genome shotgun (WGS) entry which is preliminary data.</text>
</comment>
<keyword evidence="3" id="KW-1185">Reference proteome</keyword>
<gene>
    <name evidence="2" type="ORF">CTheo_8392</name>
</gene>
<feature type="region of interest" description="Disordered" evidence="1">
    <location>
        <begin position="231"/>
        <end position="425"/>
    </location>
</feature>
<protein>
    <submittedName>
        <fullName evidence="2">Fungal specific transcription factor domain containing protein</fullName>
    </submittedName>
</protein>
<dbReference type="Proteomes" id="UP000383932">
    <property type="component" value="Unassembled WGS sequence"/>
</dbReference>
<evidence type="ECO:0000313" key="3">
    <source>
        <dbReference type="Proteomes" id="UP000383932"/>
    </source>
</evidence>
<name>A0A5N5Q8W5_9AGAM</name>
<feature type="compositionally biased region" description="Acidic residues" evidence="1">
    <location>
        <begin position="401"/>
        <end position="412"/>
    </location>
</feature>
<sequence>MIGLPSTYRGQQQRSPVDEAIYEAYLQEAAAGLPSSTIPSAAHSHHSTLDSAGYGILEPNSSQPYPTFATLLDRPGPRHQQPHQRPQEVPGDFVPGAGGGTREFYQSRDLSRRDTTHSAYSDRSASSNFSPVRQDGLAPNPGSYPSPSNAYPYYPSADATGSFDNYIGSDGFVSEQYTSPPPMSPEKYIASPEQIQTGYPGQPHQQGIFSFRGGGQNALFGGGGPSPTYVTAGSQNPQFGAGGPSPTGRLPSGVPSPTRPTQHMPTSGRTSLGGGSGSYASNPWQSVDSTSGLAPASSDALGGMRSGVNGDVSGVVSNSSGGSHSSGGGVVRQYTGSSGYSSGNPQMARAIPRPTVTIGRSHSISGGGRASHSHSQSLSGHLAPPTAGGGRPSKRPHHEERDDEDSEAEDEQLMAGRQQRAVKRP</sequence>